<dbReference type="SUPFAM" id="SSF51445">
    <property type="entry name" value="(Trans)glycosidases"/>
    <property type="match status" value="1"/>
</dbReference>
<dbReference type="Gene3D" id="3.40.50.1700">
    <property type="entry name" value="Glycoside hydrolase family 3 C-terminal domain"/>
    <property type="match status" value="1"/>
</dbReference>
<dbReference type="InterPro" id="IPR026891">
    <property type="entry name" value="Fn3-like"/>
</dbReference>
<sequence>MFDVPALLAELSLEEKASLLDGSDFWHTQPVARLGVPGVMVTDGPHGLRKQTADGDHLGLARSVPATCFPPAVGLAASWDPALLERVGAALGRECRAERVAVLLGPGVNMKRTPLCGRNFEYFSEDPLLAGELAAAFVRGVQGQGVGTSLKHFAANNQETERMSVSAEVDERTLREIYLPAFERVVTGARPWTVMCSYNRLNGTYVSEHRWLLTGVLREEWGFEGLVVSDWGAVNRRDAGLRAGLDLEMPSSGGAGTRALLAAVREGRLTEAEVDEAAGRVLGLVNRALPALEPGQTFDVAAHHELAREAATSGVVLLRNDDEILPLDPESGGRIAVVGEFARSPRYQGAGSSQVNPTRLDDALGSLRAALGGAREVTFAAGYVVESEATDPALVAEAVEHARAADVVVLFLGLPPSYESEGYDRPHMELPAQQVELLRAVAEANANVVVVLSNGAAVLLDPWQGAAKAVLECWLLGQAGGAAVADLLLGRANPSGRLAETIPVRYEDNPTVGAFPGEHGTVRYAEGLLIGCRWYDAHRMEVAYPFGHGLSYTTFDYADLTVDMLADDAAPRVTVGLTVTNTGRRAGRETVQLYVGDPVSTVYRPERELRAFAQVALEPGASERVTLELGPRAFAFWHTPLGRWVVEGGAFELRVGASSRDIRLSAVIDLTGEEIARPLTPESEVSRWLDHPEAGPRLRKALAGSPFETMLADAQHGELFRAIPLVRLSRFPGFPVSEETLATWST</sequence>
<dbReference type="InterPro" id="IPR050288">
    <property type="entry name" value="Cellulose_deg_GH3"/>
</dbReference>
<dbReference type="OrthoDB" id="9803863at2"/>
<dbReference type="PANTHER" id="PTHR42715">
    <property type="entry name" value="BETA-GLUCOSIDASE"/>
    <property type="match status" value="1"/>
</dbReference>
<comment type="caution">
    <text evidence="8">The sequence shown here is derived from an EMBL/GenBank/DDBJ whole genome shotgun (WGS) entry which is preliminary data.</text>
</comment>
<evidence type="ECO:0000256" key="2">
    <source>
        <dbReference type="ARBA" id="ARBA00022801"/>
    </source>
</evidence>
<dbReference type="InterPro" id="IPR036962">
    <property type="entry name" value="Glyco_hydro_3_N_sf"/>
</dbReference>
<dbReference type="SMART" id="SM01217">
    <property type="entry name" value="Fn3_like"/>
    <property type="match status" value="1"/>
</dbReference>
<keyword evidence="3" id="KW-0119">Carbohydrate metabolism</keyword>
<dbReference type="InterPro" id="IPR036881">
    <property type="entry name" value="Glyco_hydro_3_C_sf"/>
</dbReference>
<evidence type="ECO:0000256" key="5">
    <source>
        <dbReference type="ARBA" id="ARBA00074219"/>
    </source>
</evidence>
<dbReference type="EMBL" id="SMKI01000278">
    <property type="protein sequence ID" value="TDC71511.1"/>
    <property type="molecule type" value="Genomic_DNA"/>
</dbReference>
<dbReference type="InterPro" id="IPR019800">
    <property type="entry name" value="Glyco_hydro_3_AS"/>
</dbReference>
<comment type="similarity">
    <text evidence="1 6">Belongs to the glycosyl hydrolase 3 family.</text>
</comment>
<proteinExistence type="inferred from homology"/>
<dbReference type="Proteomes" id="UP000295345">
    <property type="component" value="Unassembled WGS sequence"/>
</dbReference>
<dbReference type="InterPro" id="IPR001764">
    <property type="entry name" value="Glyco_hydro_3_N"/>
</dbReference>
<dbReference type="PANTHER" id="PTHR42715:SF10">
    <property type="entry name" value="BETA-GLUCOSIDASE"/>
    <property type="match status" value="1"/>
</dbReference>
<dbReference type="GO" id="GO:0008422">
    <property type="term" value="F:beta-glucosidase activity"/>
    <property type="evidence" value="ECO:0007669"/>
    <property type="project" value="UniProtKB-ARBA"/>
</dbReference>
<dbReference type="PRINTS" id="PR00133">
    <property type="entry name" value="GLHYDRLASE3"/>
</dbReference>
<dbReference type="Pfam" id="PF00933">
    <property type="entry name" value="Glyco_hydro_3"/>
    <property type="match status" value="1"/>
</dbReference>
<evidence type="ECO:0000313" key="9">
    <source>
        <dbReference type="Proteomes" id="UP000295345"/>
    </source>
</evidence>
<dbReference type="InterPro" id="IPR013783">
    <property type="entry name" value="Ig-like_fold"/>
</dbReference>
<organism evidence="8 9">
    <name type="scientific">Streptomyces hainanensis</name>
    <dbReference type="NCBI Taxonomy" id="402648"/>
    <lineage>
        <taxon>Bacteria</taxon>
        <taxon>Bacillati</taxon>
        <taxon>Actinomycetota</taxon>
        <taxon>Actinomycetes</taxon>
        <taxon>Kitasatosporales</taxon>
        <taxon>Streptomycetaceae</taxon>
        <taxon>Streptomyces</taxon>
    </lineage>
</organism>
<dbReference type="Gene3D" id="3.20.20.300">
    <property type="entry name" value="Glycoside hydrolase, family 3, N-terminal domain"/>
    <property type="match status" value="1"/>
</dbReference>
<dbReference type="InterPro" id="IPR002772">
    <property type="entry name" value="Glyco_hydro_3_C"/>
</dbReference>
<dbReference type="FunFam" id="2.60.40.10:FF:000495">
    <property type="entry name" value="Periplasmic beta-glucosidase"/>
    <property type="match status" value="1"/>
</dbReference>
<comment type="function">
    <text evidence="4">Catalyzes the hydrolysis of a non-reducing terminal alpha-L-arabinopyranosidic linkage in ginsenoside Rb2 (alpha-L-arabinopyranosyl-(1-&gt;6)-alpha-D-glucopyranosyl) to release alpha-D-glucopyranosyl (Rd). It is not able to hydrolyze alpha-L-arabinofuranosyl-(1-&gt;6)-alpha-D-glucopyranosyl (Rc).</text>
</comment>
<evidence type="ECO:0000256" key="1">
    <source>
        <dbReference type="ARBA" id="ARBA00005336"/>
    </source>
</evidence>
<evidence type="ECO:0000313" key="8">
    <source>
        <dbReference type="EMBL" id="TDC71511.1"/>
    </source>
</evidence>
<protein>
    <recommendedName>
        <fullName evidence="5">Exo-alpha-(1-&gt;6)-L-arabinopyranosidase</fullName>
    </recommendedName>
</protein>
<reference evidence="8 9" key="1">
    <citation type="submission" date="2019-03" db="EMBL/GenBank/DDBJ databases">
        <title>Draft genome sequences of novel Actinobacteria.</title>
        <authorList>
            <person name="Sahin N."/>
            <person name="Ay H."/>
            <person name="Saygin H."/>
        </authorList>
    </citation>
    <scope>NUCLEOTIDE SEQUENCE [LARGE SCALE GENOMIC DNA]</scope>
    <source>
        <strain evidence="8 9">DSM 41900</strain>
    </source>
</reference>
<dbReference type="InterPro" id="IPR017853">
    <property type="entry name" value="GH"/>
</dbReference>
<dbReference type="RefSeq" id="WP_132820102.1">
    <property type="nucleotide sequence ID" value="NZ_SMKI01000278.1"/>
</dbReference>
<dbReference type="Pfam" id="PF01915">
    <property type="entry name" value="Glyco_hydro_3_C"/>
    <property type="match status" value="1"/>
</dbReference>
<dbReference type="SUPFAM" id="SSF52279">
    <property type="entry name" value="Beta-D-glucan exohydrolase, C-terminal domain"/>
    <property type="match status" value="1"/>
</dbReference>
<dbReference type="Pfam" id="PF14310">
    <property type="entry name" value="Fn3-like"/>
    <property type="match status" value="1"/>
</dbReference>
<dbReference type="GO" id="GO:0005975">
    <property type="term" value="P:carbohydrate metabolic process"/>
    <property type="evidence" value="ECO:0007669"/>
    <property type="project" value="InterPro"/>
</dbReference>
<dbReference type="Gene3D" id="2.60.40.10">
    <property type="entry name" value="Immunoglobulins"/>
    <property type="match status" value="1"/>
</dbReference>
<keyword evidence="9" id="KW-1185">Reference proteome</keyword>
<evidence type="ECO:0000256" key="4">
    <source>
        <dbReference type="ARBA" id="ARBA00058905"/>
    </source>
</evidence>
<evidence type="ECO:0000259" key="7">
    <source>
        <dbReference type="SMART" id="SM01217"/>
    </source>
</evidence>
<feature type="domain" description="Fibronectin type III-like" evidence="7">
    <location>
        <begin position="589"/>
        <end position="659"/>
    </location>
</feature>
<keyword evidence="6" id="KW-0326">Glycosidase</keyword>
<keyword evidence="2 6" id="KW-0378">Hydrolase</keyword>
<evidence type="ECO:0000256" key="3">
    <source>
        <dbReference type="ARBA" id="ARBA00023277"/>
    </source>
</evidence>
<evidence type="ECO:0000256" key="6">
    <source>
        <dbReference type="RuleBase" id="RU361161"/>
    </source>
</evidence>
<name>A0A4R4T3L5_9ACTN</name>
<accession>A0A4R4T3L5</accession>
<gene>
    <name evidence="8" type="ORF">E1283_23390</name>
</gene>
<dbReference type="PROSITE" id="PS00775">
    <property type="entry name" value="GLYCOSYL_HYDROL_F3"/>
    <property type="match status" value="1"/>
</dbReference>
<dbReference type="AlphaFoldDB" id="A0A4R4T3L5"/>